<keyword evidence="3" id="KW-1185">Reference proteome</keyword>
<reference evidence="3" key="1">
    <citation type="submission" date="2018-03" db="EMBL/GenBank/DDBJ databases">
        <authorList>
            <person name="Rodrigo-Torres L."/>
            <person name="Arahal R. D."/>
            <person name="Lucena T."/>
        </authorList>
    </citation>
    <scope>NUCLEOTIDE SEQUENCE [LARGE SCALE GENOMIC DNA]</scope>
    <source>
        <strain evidence="3">CECT 7615</strain>
    </source>
</reference>
<feature type="region of interest" description="Disordered" evidence="1">
    <location>
        <begin position="70"/>
        <end position="89"/>
    </location>
</feature>
<dbReference type="EMBL" id="ONZG01000001">
    <property type="protein sequence ID" value="SPJ26567.1"/>
    <property type="molecule type" value="Genomic_DNA"/>
</dbReference>
<dbReference type="OrthoDB" id="7745050at2"/>
<evidence type="ECO:0000313" key="3">
    <source>
        <dbReference type="Proteomes" id="UP000244898"/>
    </source>
</evidence>
<dbReference type="AlphaFoldDB" id="A0A2R8C2C9"/>
<sequence>MLVTNVEISEYSYCERTERCTANVSMTLGDMFVTLFCALDMPENECPKTRAKAFVGDAMRQLRRMPEYRSGRSSVELSDHVTAPLPMLA</sequence>
<proteinExistence type="predicted"/>
<dbReference type="Proteomes" id="UP000244898">
    <property type="component" value="Unassembled WGS sequence"/>
</dbReference>
<evidence type="ECO:0000313" key="2">
    <source>
        <dbReference type="EMBL" id="SPJ26567.1"/>
    </source>
</evidence>
<gene>
    <name evidence="2" type="ORF">TRM7615_00034</name>
</gene>
<name>A0A2R8C2C9_9RHOB</name>
<dbReference type="RefSeq" id="WP_125133628.1">
    <property type="nucleotide sequence ID" value="NZ_ONZG01000001.1"/>
</dbReference>
<protein>
    <submittedName>
        <fullName evidence="2">Uncharacterized protein</fullName>
    </submittedName>
</protein>
<organism evidence="2 3">
    <name type="scientific">Falsiruegeria mediterranea M17</name>
    <dbReference type="NCBI Taxonomy" id="1200281"/>
    <lineage>
        <taxon>Bacteria</taxon>
        <taxon>Pseudomonadati</taxon>
        <taxon>Pseudomonadota</taxon>
        <taxon>Alphaproteobacteria</taxon>
        <taxon>Rhodobacterales</taxon>
        <taxon>Roseobacteraceae</taxon>
        <taxon>Falsiruegeria</taxon>
    </lineage>
</organism>
<accession>A0A2R8C2C9</accession>
<evidence type="ECO:0000256" key="1">
    <source>
        <dbReference type="SAM" id="MobiDB-lite"/>
    </source>
</evidence>